<keyword evidence="2" id="KW-1185">Reference proteome</keyword>
<comment type="caution">
    <text evidence="1">The sequence shown here is derived from an EMBL/GenBank/DDBJ whole genome shotgun (WGS) entry which is preliminary data.</text>
</comment>
<gene>
    <name evidence="1" type="ORF">GCM10010178_24490</name>
</gene>
<protein>
    <submittedName>
        <fullName evidence="1">Uncharacterized protein</fullName>
    </submittedName>
</protein>
<evidence type="ECO:0000313" key="2">
    <source>
        <dbReference type="Proteomes" id="UP000649573"/>
    </source>
</evidence>
<evidence type="ECO:0000313" key="1">
    <source>
        <dbReference type="EMBL" id="GGU31271.1"/>
    </source>
</evidence>
<dbReference type="Proteomes" id="UP000649573">
    <property type="component" value="Unassembled WGS sequence"/>
</dbReference>
<proteinExistence type="predicted"/>
<reference evidence="2" key="1">
    <citation type="journal article" date="2019" name="Int. J. Syst. Evol. Microbiol.">
        <title>The Global Catalogue of Microorganisms (GCM) 10K type strain sequencing project: providing services to taxonomists for standard genome sequencing and annotation.</title>
        <authorList>
            <consortium name="The Broad Institute Genomics Platform"/>
            <consortium name="The Broad Institute Genome Sequencing Center for Infectious Disease"/>
            <person name="Wu L."/>
            <person name="Ma J."/>
        </authorList>
    </citation>
    <scope>NUCLEOTIDE SEQUENCE [LARGE SCALE GENOMIC DNA]</scope>
    <source>
        <strain evidence="2">JCM 3296</strain>
    </source>
</reference>
<accession>A0ABQ2UG42</accession>
<dbReference type="EMBL" id="BMRE01000007">
    <property type="protein sequence ID" value="GGU31271.1"/>
    <property type="molecule type" value="Genomic_DNA"/>
</dbReference>
<name>A0ABQ2UG42_9PSEU</name>
<organism evidence="1 2">
    <name type="scientific">Lentzea flava</name>
    <dbReference type="NCBI Taxonomy" id="103732"/>
    <lineage>
        <taxon>Bacteria</taxon>
        <taxon>Bacillati</taxon>
        <taxon>Actinomycetota</taxon>
        <taxon>Actinomycetes</taxon>
        <taxon>Pseudonocardiales</taxon>
        <taxon>Pseudonocardiaceae</taxon>
        <taxon>Lentzea</taxon>
    </lineage>
</organism>
<sequence length="134" mass="14777">MFGHFPQQLSDELLPAEKPAGVRGLEGAEAEVRRFPPGIGRFRVVRDLVPSSLPLFDVTAARVHVRGPEQLVIVGIQRALGSRHSPDCSVVVCPASSRRNRTTRSPYEGHMNGDIRDLLVEIRKPDNPPPEPKT</sequence>